<keyword evidence="6" id="KW-1185">Reference proteome</keyword>
<feature type="domain" description="Lipoyl-binding" evidence="3">
    <location>
        <begin position="55"/>
        <end position="85"/>
    </location>
</feature>
<dbReference type="InterPro" id="IPR011053">
    <property type="entry name" value="Single_hybrid_motif"/>
</dbReference>
<gene>
    <name evidence="5" type="ORF">ACFHYQ_23405</name>
</gene>
<evidence type="ECO:0000313" key="6">
    <source>
        <dbReference type="Proteomes" id="UP001589870"/>
    </source>
</evidence>
<evidence type="ECO:0000256" key="1">
    <source>
        <dbReference type="SAM" id="MobiDB-lite"/>
    </source>
</evidence>
<evidence type="ECO:0000259" key="4">
    <source>
        <dbReference type="Pfam" id="PF25989"/>
    </source>
</evidence>
<protein>
    <submittedName>
        <fullName evidence="5">Efflux RND transporter periplasmic adaptor subunit</fullName>
    </submittedName>
</protein>
<evidence type="ECO:0000256" key="2">
    <source>
        <dbReference type="SAM" id="SignalP"/>
    </source>
</evidence>
<dbReference type="Gene3D" id="2.40.30.170">
    <property type="match status" value="1"/>
</dbReference>
<feature type="chain" id="PRO_5047341654" evidence="2">
    <location>
        <begin position="30"/>
        <end position="494"/>
    </location>
</feature>
<dbReference type="Gene3D" id="2.40.50.100">
    <property type="match status" value="1"/>
</dbReference>
<feature type="signal peptide" evidence="2">
    <location>
        <begin position="1"/>
        <end position="29"/>
    </location>
</feature>
<dbReference type="Pfam" id="PF00364">
    <property type="entry name" value="Biotin_lipoyl"/>
    <property type="match status" value="1"/>
</dbReference>
<dbReference type="Gene3D" id="2.40.420.20">
    <property type="match status" value="1"/>
</dbReference>
<proteinExistence type="predicted"/>
<accession>A0ABV6UAM5</accession>
<feature type="domain" description="YknX-like C-terminal permuted SH3-like" evidence="4">
    <location>
        <begin position="428"/>
        <end position="491"/>
    </location>
</feature>
<sequence>MTFRRGLLPLLAVPIVLVAGCTSAEPARAQIGTVARAPVSEVVEAPATVVARAAATMTAPVAGTVAAIYVQDGDTVKKGQILARISSPQAREHLAEAKKADRKAARPISMAGVPGGSGPPSGLGSAAVSPPSLNLTSTSLDSQVAQGFARARKATKAIDDPAIRAALLSAIDEAQARQRDQRRALDQVVANLNRSLNRSLNQVLSQVTGRLTTQLTGQLRSGLSGLTASMSSLQEASRSQTRAAVLAARRTVDALVVRAPFGGVVTLGGPSSGGAAGLGGLGALGGAGGLGGLGDLGALSSRLTAPGSGRSSGVIAAGVPVAAGDAIVTVTDVSTLTLSADVDETDVLLVKKGTPAQAEFDAVTGASYTATVVGVGISPKQGATGGVSYPVRLELGEGAYDGGGAAPAPKPGMSAVVRLTVRQSPDAVAVPASAVVTSGRDAIVWAVRDGRAERRVIRLGAQGDAVVEILAGVSPGERVVVRAADTIRPGQPLP</sequence>
<keyword evidence="2" id="KW-0732">Signal</keyword>
<organism evidence="5 6">
    <name type="scientific">Sphaerimonospora cavernae</name>
    <dbReference type="NCBI Taxonomy" id="1740611"/>
    <lineage>
        <taxon>Bacteria</taxon>
        <taxon>Bacillati</taxon>
        <taxon>Actinomycetota</taxon>
        <taxon>Actinomycetes</taxon>
        <taxon>Streptosporangiales</taxon>
        <taxon>Streptosporangiaceae</taxon>
        <taxon>Sphaerimonospora</taxon>
    </lineage>
</organism>
<dbReference type="PANTHER" id="PTHR30469">
    <property type="entry name" value="MULTIDRUG RESISTANCE PROTEIN MDTA"/>
    <property type="match status" value="1"/>
</dbReference>
<feature type="region of interest" description="Disordered" evidence="1">
    <location>
        <begin position="99"/>
        <end position="130"/>
    </location>
</feature>
<dbReference type="RefSeq" id="WP_394303281.1">
    <property type="nucleotide sequence ID" value="NZ_JBHMQT010000053.1"/>
</dbReference>
<dbReference type="Pfam" id="PF25989">
    <property type="entry name" value="YknX_C"/>
    <property type="match status" value="1"/>
</dbReference>
<evidence type="ECO:0000313" key="5">
    <source>
        <dbReference type="EMBL" id="MFC0865245.1"/>
    </source>
</evidence>
<comment type="caution">
    <text evidence="5">The sequence shown here is derived from an EMBL/GenBank/DDBJ whole genome shotgun (WGS) entry which is preliminary data.</text>
</comment>
<evidence type="ECO:0000259" key="3">
    <source>
        <dbReference type="Pfam" id="PF00364"/>
    </source>
</evidence>
<dbReference type="EMBL" id="JBHMQT010000053">
    <property type="protein sequence ID" value="MFC0865245.1"/>
    <property type="molecule type" value="Genomic_DNA"/>
</dbReference>
<name>A0ABV6UAM5_9ACTN</name>
<dbReference type="InterPro" id="IPR000089">
    <property type="entry name" value="Biotin_lipoyl"/>
</dbReference>
<reference evidence="5 6" key="1">
    <citation type="submission" date="2024-09" db="EMBL/GenBank/DDBJ databases">
        <authorList>
            <person name="Sun Q."/>
            <person name="Mori K."/>
        </authorList>
    </citation>
    <scope>NUCLEOTIDE SEQUENCE [LARGE SCALE GENOMIC DNA]</scope>
    <source>
        <strain evidence="5 6">TBRC 1851</strain>
    </source>
</reference>
<dbReference type="Proteomes" id="UP001589870">
    <property type="component" value="Unassembled WGS sequence"/>
</dbReference>
<dbReference type="PROSITE" id="PS51257">
    <property type="entry name" value="PROKAR_LIPOPROTEIN"/>
    <property type="match status" value="1"/>
</dbReference>
<dbReference type="PRINTS" id="PR01490">
    <property type="entry name" value="RTXTOXIND"/>
</dbReference>
<dbReference type="InterPro" id="IPR058637">
    <property type="entry name" value="YknX-like_C"/>
</dbReference>
<dbReference type="SUPFAM" id="SSF51230">
    <property type="entry name" value="Single hybrid motif"/>
    <property type="match status" value="1"/>
</dbReference>